<accession>A0A1I4I369</accession>
<keyword evidence="8" id="KW-1185">Reference proteome</keyword>
<evidence type="ECO:0000256" key="2">
    <source>
        <dbReference type="ARBA" id="ARBA00022448"/>
    </source>
</evidence>
<dbReference type="NCBIfam" id="TIGR00733">
    <property type="entry name" value="OPT family oligopeptide transporter"/>
    <property type="match status" value="1"/>
</dbReference>
<feature type="transmembrane region" description="Helical" evidence="6">
    <location>
        <begin position="395"/>
        <end position="413"/>
    </location>
</feature>
<evidence type="ECO:0000313" key="7">
    <source>
        <dbReference type="EMBL" id="SFL48902.1"/>
    </source>
</evidence>
<proteinExistence type="predicted"/>
<protein>
    <submittedName>
        <fullName evidence="7">Putative oligopeptide transporter, OPT family</fullName>
    </submittedName>
</protein>
<evidence type="ECO:0000256" key="4">
    <source>
        <dbReference type="ARBA" id="ARBA00022989"/>
    </source>
</evidence>
<dbReference type="Pfam" id="PF03169">
    <property type="entry name" value="OPT"/>
    <property type="match status" value="1"/>
</dbReference>
<feature type="transmembrane region" description="Helical" evidence="6">
    <location>
        <begin position="113"/>
        <end position="135"/>
    </location>
</feature>
<dbReference type="Proteomes" id="UP000199520">
    <property type="component" value="Unassembled WGS sequence"/>
</dbReference>
<dbReference type="RefSeq" id="WP_090933409.1">
    <property type="nucleotide sequence ID" value="NZ_FOTS01000006.1"/>
</dbReference>
<evidence type="ECO:0000256" key="3">
    <source>
        <dbReference type="ARBA" id="ARBA00022692"/>
    </source>
</evidence>
<comment type="subcellular location">
    <subcellularLocation>
        <location evidence="1">Membrane</location>
        <topology evidence="1">Multi-pass membrane protein</topology>
    </subcellularLocation>
</comment>
<feature type="transmembrane region" description="Helical" evidence="6">
    <location>
        <begin position="232"/>
        <end position="255"/>
    </location>
</feature>
<dbReference type="GO" id="GO:0035673">
    <property type="term" value="F:oligopeptide transmembrane transporter activity"/>
    <property type="evidence" value="ECO:0007669"/>
    <property type="project" value="InterPro"/>
</dbReference>
<dbReference type="EMBL" id="FOTS01000006">
    <property type="protein sequence ID" value="SFL48902.1"/>
    <property type="molecule type" value="Genomic_DNA"/>
</dbReference>
<dbReference type="OrthoDB" id="9809340at2"/>
<dbReference type="InterPro" id="IPR045035">
    <property type="entry name" value="YSL-like"/>
</dbReference>
<feature type="transmembrane region" description="Helical" evidence="6">
    <location>
        <begin position="287"/>
        <end position="309"/>
    </location>
</feature>
<feature type="transmembrane region" description="Helical" evidence="6">
    <location>
        <begin position="420"/>
        <end position="441"/>
    </location>
</feature>
<organism evidence="7 8">
    <name type="scientific">Pelosinus propionicus DSM 13327</name>
    <dbReference type="NCBI Taxonomy" id="1123291"/>
    <lineage>
        <taxon>Bacteria</taxon>
        <taxon>Bacillati</taxon>
        <taxon>Bacillota</taxon>
        <taxon>Negativicutes</taxon>
        <taxon>Selenomonadales</taxon>
        <taxon>Sporomusaceae</taxon>
        <taxon>Pelosinus</taxon>
    </lineage>
</organism>
<feature type="transmembrane region" description="Helical" evidence="6">
    <location>
        <begin position="617"/>
        <end position="637"/>
    </location>
</feature>
<dbReference type="PANTHER" id="PTHR31645">
    <property type="entry name" value="OLIGOPEPTIDE TRANSPORTER YGL114W-RELATED"/>
    <property type="match status" value="1"/>
</dbReference>
<feature type="transmembrane region" description="Helical" evidence="6">
    <location>
        <begin position="169"/>
        <end position="190"/>
    </location>
</feature>
<name>A0A1I4I369_9FIRM</name>
<dbReference type="InterPro" id="IPR004813">
    <property type="entry name" value="OPT"/>
</dbReference>
<reference evidence="8" key="1">
    <citation type="submission" date="2016-10" db="EMBL/GenBank/DDBJ databases">
        <authorList>
            <person name="Varghese N."/>
            <person name="Submissions S."/>
        </authorList>
    </citation>
    <scope>NUCLEOTIDE SEQUENCE [LARGE SCALE GENOMIC DNA]</scope>
    <source>
        <strain evidence="8">DSM 13327</strain>
    </source>
</reference>
<sequence length="655" mass="70345">MSENQSKITPFDPPMSPNKEYQEINSYVVFWGLFYAAVFALAVGYLCLKIGQTVDAFAPVSVMAMGMAIMLKRKNSFPENVHIQAIASAGTNGIGGAMFILPAFYILGNNSLSYFQMAVPIILGSLLGVLIAAIFRRYFCEEMHHVYPFPQGRAAAGVLTSGEGSKAKLMIFSGAIALIYDFILSSLGWWQEVISSTTFSWGQQLADKAKLTFSLDNESALLGIGFFTGLRYAAIITAGSFFSWFVCIPVIYYLAGDHHMIVKGKDILLANAPIGVVFREYVRHIGIGMLAMAGVIGLLSMSNVVISVAKNVMTGLLKRSSDTQQSLQRTQKDIPMPLIVSGMVAIILLFATFFHTFFSQSILQTVLAMVIVVVFSIMFSVVGISSIAFTGTEPVSGMTIFMIIVSALILGSVGMHGDMGITAILMMSAFLCTTLGVAGNFMSELKVAHLLGATPRKMQQWQLVSSMLAATLAIGVLILLNQAYGFVGQGALPAPQANAMAVIVKPLMEGGSAQWPLYMTGAFFAVILWMVKVPPLAFALGAYLPMEINLPLLVGGLISHFVSNSSKDEHLNALRLSKGETIASGLIAGGAIGSLISAVLRIMGFNYFLEEWVETPAATYLGVFVYLLLCTLLYKIAMSAKAATNDSGLNKTVGS</sequence>
<dbReference type="InterPro" id="IPR004814">
    <property type="entry name" value="Oligopep_transpt"/>
</dbReference>
<keyword evidence="5 6" id="KW-0472">Membrane</keyword>
<gene>
    <name evidence="7" type="ORF">SAMN04490355_100696</name>
</gene>
<keyword evidence="4 6" id="KW-1133">Transmembrane helix</keyword>
<feature type="transmembrane region" description="Helical" evidence="6">
    <location>
        <begin position="582"/>
        <end position="605"/>
    </location>
</feature>
<dbReference type="AlphaFoldDB" id="A0A1I4I369"/>
<evidence type="ECO:0000256" key="5">
    <source>
        <dbReference type="ARBA" id="ARBA00023136"/>
    </source>
</evidence>
<evidence type="ECO:0000256" key="6">
    <source>
        <dbReference type="SAM" id="Phobius"/>
    </source>
</evidence>
<evidence type="ECO:0000256" key="1">
    <source>
        <dbReference type="ARBA" id="ARBA00004141"/>
    </source>
</evidence>
<feature type="transmembrane region" description="Helical" evidence="6">
    <location>
        <begin position="52"/>
        <end position="71"/>
    </location>
</feature>
<keyword evidence="2" id="KW-0813">Transport</keyword>
<feature type="transmembrane region" description="Helical" evidence="6">
    <location>
        <begin position="461"/>
        <end position="480"/>
    </location>
</feature>
<feature type="transmembrane region" description="Helical" evidence="6">
    <location>
        <begin position="83"/>
        <end position="107"/>
    </location>
</feature>
<evidence type="ECO:0000313" key="8">
    <source>
        <dbReference type="Proteomes" id="UP000199520"/>
    </source>
</evidence>
<dbReference type="STRING" id="1123291.SAMN04490355_100696"/>
<dbReference type="PANTHER" id="PTHR31645:SF0">
    <property type="entry name" value="OLIGOPEPTIDE TRANSPORTER YGL114W-RELATED"/>
    <property type="match status" value="1"/>
</dbReference>
<feature type="transmembrane region" description="Helical" evidence="6">
    <location>
        <begin position="334"/>
        <end position="354"/>
    </location>
</feature>
<dbReference type="GO" id="GO:0016020">
    <property type="term" value="C:membrane"/>
    <property type="evidence" value="ECO:0007669"/>
    <property type="project" value="UniProtKB-SubCell"/>
</dbReference>
<feature type="transmembrane region" description="Helical" evidence="6">
    <location>
        <begin position="366"/>
        <end position="389"/>
    </location>
</feature>
<feature type="transmembrane region" description="Helical" evidence="6">
    <location>
        <begin position="24"/>
        <end position="46"/>
    </location>
</feature>
<keyword evidence="3 6" id="KW-0812">Transmembrane</keyword>